<evidence type="ECO:0008006" key="4">
    <source>
        <dbReference type="Google" id="ProtNLM"/>
    </source>
</evidence>
<sequence>MEEQENKKNTTNFVKYSGLGFQMLATIGIFAFGGYKLDEYLKNAKPVCMAIFGLIGVIISLYQVVRQLNNKDS</sequence>
<gene>
    <name evidence="2" type="ORF">N180_20045</name>
</gene>
<dbReference type="RefSeq" id="WP_037441098.1">
    <property type="nucleotide sequence ID" value="NZ_JNFF01000058.1"/>
</dbReference>
<proteinExistence type="predicted"/>
<dbReference type="AlphaFoldDB" id="A0A081PGN1"/>
<name>A0A081PGN1_9SPHI</name>
<dbReference type="eggNOG" id="ENOG50339RB">
    <property type="taxonomic scope" value="Bacteria"/>
</dbReference>
<keyword evidence="1" id="KW-0812">Transmembrane</keyword>
<organism evidence="2 3">
    <name type="scientific">Pedobacter antarcticus 4BY</name>
    <dbReference type="NCBI Taxonomy" id="1358423"/>
    <lineage>
        <taxon>Bacteria</taxon>
        <taxon>Pseudomonadati</taxon>
        <taxon>Bacteroidota</taxon>
        <taxon>Sphingobacteriia</taxon>
        <taxon>Sphingobacteriales</taxon>
        <taxon>Sphingobacteriaceae</taxon>
        <taxon>Pedobacter</taxon>
    </lineage>
</organism>
<dbReference type="Pfam" id="PF09527">
    <property type="entry name" value="ATPase_gene1"/>
    <property type="match status" value="1"/>
</dbReference>
<feature type="transmembrane region" description="Helical" evidence="1">
    <location>
        <begin position="16"/>
        <end position="35"/>
    </location>
</feature>
<keyword evidence="1" id="KW-0472">Membrane</keyword>
<dbReference type="Proteomes" id="UP000028007">
    <property type="component" value="Unassembled WGS sequence"/>
</dbReference>
<protein>
    <recommendedName>
        <fullName evidence="4">F0F1-ATPase subunit</fullName>
    </recommendedName>
</protein>
<accession>A0A081PGN1</accession>
<dbReference type="OrthoDB" id="9798708at2"/>
<keyword evidence="3" id="KW-1185">Reference proteome</keyword>
<comment type="caution">
    <text evidence="2">The sequence shown here is derived from an EMBL/GenBank/DDBJ whole genome shotgun (WGS) entry which is preliminary data.</text>
</comment>
<feature type="transmembrane region" description="Helical" evidence="1">
    <location>
        <begin position="47"/>
        <end position="65"/>
    </location>
</feature>
<reference evidence="2 3" key="1">
    <citation type="journal article" date="1992" name="Int. J. Syst. Bacteriol.">
        <title>Sphingobacterium antarcticus sp. nov. a Psychrotrophic Bacterium from the Soils of Schirmacher Oasis, Antarctica.</title>
        <authorList>
            <person name="Shivaji S."/>
            <person name="Ray M.K."/>
            <person name="Rao N.S."/>
            <person name="Saiserr L."/>
            <person name="Jagannadham M.V."/>
            <person name="Kumar G.S."/>
            <person name="Reddy G."/>
            <person name="Bhargava P.M."/>
        </authorList>
    </citation>
    <scope>NUCLEOTIDE SEQUENCE [LARGE SCALE GENOMIC DNA]</scope>
    <source>
        <strain evidence="2 3">4BY</strain>
    </source>
</reference>
<dbReference type="InterPro" id="IPR032820">
    <property type="entry name" value="ATPase_put"/>
</dbReference>
<keyword evidence="1" id="KW-1133">Transmembrane helix</keyword>
<evidence type="ECO:0000313" key="3">
    <source>
        <dbReference type="Proteomes" id="UP000028007"/>
    </source>
</evidence>
<dbReference type="EMBL" id="JNFF01000058">
    <property type="protein sequence ID" value="KEQ29854.1"/>
    <property type="molecule type" value="Genomic_DNA"/>
</dbReference>
<evidence type="ECO:0000256" key="1">
    <source>
        <dbReference type="SAM" id="Phobius"/>
    </source>
</evidence>
<evidence type="ECO:0000313" key="2">
    <source>
        <dbReference type="EMBL" id="KEQ29854.1"/>
    </source>
</evidence>